<feature type="repeat" description="PPR" evidence="5">
    <location>
        <begin position="450"/>
        <end position="484"/>
    </location>
</feature>
<dbReference type="GO" id="GO:0009451">
    <property type="term" value="P:RNA modification"/>
    <property type="evidence" value="ECO:0007669"/>
    <property type="project" value="InterPro"/>
</dbReference>
<feature type="repeat" description="PPR" evidence="5">
    <location>
        <begin position="279"/>
        <end position="313"/>
    </location>
</feature>
<feature type="repeat" description="PPR" evidence="5">
    <location>
        <begin position="244"/>
        <end position="278"/>
    </location>
</feature>
<evidence type="ECO:0000256" key="2">
    <source>
        <dbReference type="ARBA" id="ARBA00006643"/>
    </source>
</evidence>
<dbReference type="FunFam" id="1.25.40.10:FF:001800">
    <property type="entry name" value="Pentatricopeptide repeat-containing protein"/>
    <property type="match status" value="1"/>
</dbReference>
<protein>
    <recommendedName>
        <fullName evidence="7">Jacalin-type lectin domain-containing protein</fullName>
    </recommendedName>
</protein>
<dbReference type="InterPro" id="IPR001229">
    <property type="entry name" value="Jacalin-like_lectin_dom"/>
</dbReference>
<feature type="repeat" description="PPR" evidence="5">
    <location>
        <begin position="143"/>
        <end position="177"/>
    </location>
</feature>
<dbReference type="SUPFAM" id="SSF51101">
    <property type="entry name" value="Mannose-binding lectins"/>
    <property type="match status" value="3"/>
</dbReference>
<keyword evidence="9" id="KW-1185">Reference proteome</keyword>
<dbReference type="PROSITE" id="PS51752">
    <property type="entry name" value="JACALIN_LECTIN"/>
    <property type="match status" value="3"/>
</dbReference>
<organism evidence="8 9">
    <name type="scientific">Gossypium darwinii</name>
    <name type="common">Darwin's cotton</name>
    <name type="synonym">Gossypium barbadense var. darwinii</name>
    <dbReference type="NCBI Taxonomy" id="34276"/>
    <lineage>
        <taxon>Eukaryota</taxon>
        <taxon>Viridiplantae</taxon>
        <taxon>Streptophyta</taxon>
        <taxon>Embryophyta</taxon>
        <taxon>Tracheophyta</taxon>
        <taxon>Spermatophyta</taxon>
        <taxon>Magnoliopsida</taxon>
        <taxon>eudicotyledons</taxon>
        <taxon>Gunneridae</taxon>
        <taxon>Pentapetalae</taxon>
        <taxon>rosids</taxon>
        <taxon>malvids</taxon>
        <taxon>Malvales</taxon>
        <taxon>Malvaceae</taxon>
        <taxon>Malvoideae</taxon>
        <taxon>Gossypium</taxon>
    </lineage>
</organism>
<dbReference type="InterPro" id="IPR032867">
    <property type="entry name" value="DYW_dom"/>
</dbReference>
<feature type="repeat" description="PPR" evidence="5">
    <location>
        <begin position="384"/>
        <end position="414"/>
    </location>
</feature>
<dbReference type="FunFam" id="1.25.40.10:FF:000380">
    <property type="entry name" value="Pentatricopeptide repeat-containing protein, chloroplastic"/>
    <property type="match status" value="1"/>
</dbReference>
<evidence type="ECO:0000256" key="6">
    <source>
        <dbReference type="SAM" id="MobiDB-lite"/>
    </source>
</evidence>
<proteinExistence type="inferred from homology"/>
<evidence type="ECO:0000256" key="3">
    <source>
        <dbReference type="ARBA" id="ARBA00022734"/>
    </source>
</evidence>
<dbReference type="GO" id="GO:0030246">
    <property type="term" value="F:carbohydrate binding"/>
    <property type="evidence" value="ECO:0007669"/>
    <property type="project" value="UniProtKB-KW"/>
</dbReference>
<dbReference type="SMART" id="SM00915">
    <property type="entry name" value="Jacalin"/>
    <property type="match status" value="3"/>
</dbReference>
<dbReference type="GO" id="GO:0008270">
    <property type="term" value="F:zinc ion binding"/>
    <property type="evidence" value="ECO:0007669"/>
    <property type="project" value="InterPro"/>
</dbReference>
<dbReference type="Pfam" id="PF01419">
    <property type="entry name" value="Jacalin"/>
    <property type="match status" value="3"/>
</dbReference>
<comment type="similarity">
    <text evidence="2">Belongs to the PPR family. PCMP-H subfamily.</text>
</comment>
<feature type="domain" description="Jacalin-type lectin" evidence="7">
    <location>
        <begin position="1170"/>
        <end position="1312"/>
    </location>
</feature>
<evidence type="ECO:0000256" key="1">
    <source>
        <dbReference type="ARBA" id="ARBA00006568"/>
    </source>
</evidence>
<reference evidence="8 9" key="1">
    <citation type="submission" date="2019-06" db="EMBL/GenBank/DDBJ databases">
        <title>WGS assembly of Gossypium darwinii.</title>
        <authorList>
            <person name="Chen Z.J."/>
            <person name="Sreedasyam A."/>
            <person name="Ando A."/>
            <person name="Song Q."/>
            <person name="De L."/>
            <person name="Hulse-Kemp A."/>
            <person name="Ding M."/>
            <person name="Ye W."/>
            <person name="Kirkbride R."/>
            <person name="Jenkins J."/>
            <person name="Plott C."/>
            <person name="Lovell J."/>
            <person name="Lin Y.-M."/>
            <person name="Vaughn R."/>
            <person name="Liu B."/>
            <person name="Li W."/>
            <person name="Simpson S."/>
            <person name="Scheffler B."/>
            <person name="Saski C."/>
            <person name="Grover C."/>
            <person name="Hu G."/>
            <person name="Conover J."/>
            <person name="Carlson J."/>
            <person name="Shu S."/>
            <person name="Boston L."/>
            <person name="Williams M."/>
            <person name="Peterson D."/>
            <person name="Mcgee K."/>
            <person name="Jones D."/>
            <person name="Wendel J."/>
            <person name="Stelly D."/>
            <person name="Grimwood J."/>
            <person name="Schmutz J."/>
        </authorList>
    </citation>
    <scope>NUCLEOTIDE SEQUENCE [LARGE SCALE GENOMIC DNA]</scope>
    <source>
        <strain evidence="8">1808015.09</strain>
    </source>
</reference>
<dbReference type="InterPro" id="IPR011990">
    <property type="entry name" value="TPR-like_helical_dom_sf"/>
</dbReference>
<evidence type="ECO:0000313" key="8">
    <source>
        <dbReference type="EMBL" id="TYH17584.1"/>
    </source>
</evidence>
<dbReference type="Gene3D" id="2.100.10.30">
    <property type="entry name" value="Jacalin-like lectin domain"/>
    <property type="match status" value="3"/>
</dbReference>
<dbReference type="PANTHER" id="PTHR47926">
    <property type="entry name" value="PENTATRICOPEPTIDE REPEAT-CONTAINING PROTEIN"/>
    <property type="match status" value="1"/>
</dbReference>
<feature type="repeat" description="PPR" evidence="5">
    <location>
        <begin position="587"/>
        <end position="621"/>
    </location>
</feature>
<dbReference type="GO" id="GO:0003723">
    <property type="term" value="F:RNA binding"/>
    <property type="evidence" value="ECO:0007669"/>
    <property type="project" value="InterPro"/>
</dbReference>
<comment type="similarity">
    <text evidence="1">Belongs to the jacalin lectin family.</text>
</comment>
<dbReference type="FunFam" id="2.100.10.30:FF:000001">
    <property type="entry name" value="Jacalin-related lectin 33"/>
    <property type="match status" value="3"/>
</dbReference>
<gene>
    <name evidence="8" type="ORF">ES288_A05G202300v1</name>
</gene>
<dbReference type="Pfam" id="PF13041">
    <property type="entry name" value="PPR_2"/>
    <property type="match status" value="4"/>
</dbReference>
<keyword evidence="3" id="KW-0430">Lectin</keyword>
<dbReference type="FunFam" id="1.25.40.10:FF:000158">
    <property type="entry name" value="pentatricopeptide repeat-containing protein At2g33680"/>
    <property type="match status" value="1"/>
</dbReference>
<dbReference type="PROSITE" id="PS51375">
    <property type="entry name" value="PPR"/>
    <property type="match status" value="10"/>
</dbReference>
<dbReference type="InterPro" id="IPR002885">
    <property type="entry name" value="PPR_rpt"/>
</dbReference>
<dbReference type="EMBL" id="CM017692">
    <property type="protein sequence ID" value="TYH17584.1"/>
    <property type="molecule type" value="Genomic_DNA"/>
</dbReference>
<dbReference type="InterPro" id="IPR046960">
    <property type="entry name" value="PPR_At4g14850-like_plant"/>
</dbReference>
<dbReference type="Proteomes" id="UP000323506">
    <property type="component" value="Chromosome A05"/>
</dbReference>
<dbReference type="NCBIfam" id="TIGR00756">
    <property type="entry name" value="PPR"/>
    <property type="match status" value="11"/>
</dbReference>
<feature type="domain" description="Jacalin-type lectin" evidence="7">
    <location>
        <begin position="935"/>
        <end position="1075"/>
    </location>
</feature>
<feature type="repeat" description="PPR" evidence="5">
    <location>
        <begin position="314"/>
        <end position="348"/>
    </location>
</feature>
<dbReference type="Gene3D" id="1.25.40.10">
    <property type="entry name" value="Tetratricopeptide repeat domain"/>
    <property type="match status" value="5"/>
</dbReference>
<dbReference type="InterPro" id="IPR033734">
    <property type="entry name" value="Jacalin-like_lectin_dom_plant"/>
</dbReference>
<feature type="repeat" description="PPR" evidence="5">
    <location>
        <begin position="112"/>
        <end position="142"/>
    </location>
</feature>
<evidence type="ECO:0000259" key="7">
    <source>
        <dbReference type="PROSITE" id="PS51752"/>
    </source>
</evidence>
<feature type="domain" description="Jacalin-type lectin" evidence="7">
    <location>
        <begin position="1366"/>
        <end position="1509"/>
    </location>
</feature>
<accession>A0A5D2GHJ0</accession>
<dbReference type="PANTHER" id="PTHR47926:SF347">
    <property type="entry name" value="PENTATRICOPEPTIDE REPEAT-CONTAINING PROTEIN"/>
    <property type="match status" value="1"/>
</dbReference>
<dbReference type="Pfam" id="PF14432">
    <property type="entry name" value="DYW_deaminase"/>
    <property type="match status" value="1"/>
</dbReference>
<dbReference type="InterPro" id="IPR036404">
    <property type="entry name" value="Jacalin-like_lectin_dom_sf"/>
</dbReference>
<evidence type="ECO:0000256" key="4">
    <source>
        <dbReference type="ARBA" id="ARBA00022737"/>
    </source>
</evidence>
<keyword evidence="4" id="KW-0677">Repeat</keyword>
<dbReference type="GO" id="GO:0099402">
    <property type="term" value="P:plant organ development"/>
    <property type="evidence" value="ECO:0007669"/>
    <property type="project" value="UniProtKB-ARBA"/>
</dbReference>
<feature type="repeat" description="PPR" evidence="5">
    <location>
        <begin position="415"/>
        <end position="449"/>
    </location>
</feature>
<dbReference type="SUPFAM" id="SSF48452">
    <property type="entry name" value="TPR-like"/>
    <property type="match status" value="1"/>
</dbReference>
<feature type="repeat" description="PPR" evidence="5">
    <location>
        <begin position="486"/>
        <end position="520"/>
    </location>
</feature>
<evidence type="ECO:0000313" key="9">
    <source>
        <dbReference type="Proteomes" id="UP000323506"/>
    </source>
</evidence>
<name>A0A5D2GHJ0_GOSDA</name>
<evidence type="ECO:0000256" key="5">
    <source>
        <dbReference type="PROSITE-ProRule" id="PRU00708"/>
    </source>
</evidence>
<dbReference type="CDD" id="cd09612">
    <property type="entry name" value="Jacalin"/>
    <property type="match status" value="3"/>
</dbReference>
<feature type="region of interest" description="Disordered" evidence="6">
    <location>
        <begin position="1128"/>
        <end position="1159"/>
    </location>
</feature>
<sequence>MENLMITCISKPPVIIPTKHDNLSEFSQPPTKLSFTYTKNINNPKITDNHVKYLARSGRLAEAVAALDSIALSGSQVRPNTFISLLQACIDFGSLDLGRKLHARIHLVKESDPFVETKLVSMYAKCGSFADARKVFDEMSQKNLYTWSAMIGAYSRLSRWKEVVELFFLMMEDGVLPDEFLFPRILQACANCGDVRTGRLLHSLVIRLGMVCYTRVSNSVLAVYAKCGKLRSARRFFHYMNERDRVTWNSMLLAYCQKGENDEAYKLFNGMWGEGIEPCIVSWNILINSYNQLGRCDVALGLMKEMESSRVSPDVFTWTSMISGLAQNGRRWQALFLFKEMLLAGIKPNGVTITSAVSACASLKVLKLGLEIHSIALRMGITDNVLVGNSLIDMYAKCGELEAARQVFDMIEEKDVYTWNSMIAGYCQAGYCGKAYELFIKMQESDVKPNVITWNTMISGYIQNGDEDRAMDLFQRIEQDGKIRRNTASWNALIAGYVQLGAIDKAFGVFRQMQSCSISPNSVTILSILPGCANLIATKKVKEIHSCILRRDLEFVISISNSLIDTYAKSGNILYSRNIFDGMSTRDIISWNSIIGGYVLHGCFDAALDLFYQMRKLGLKPNRGTFLSIILAHSIAKMVDEGKQIFSSISDNYDIIPAIEHYSAMIDLYGRSGRLGEAMEFIEDMPIEPDSSVWTSLLTASRIHKDIALAVLAGERSLDLEPGNIVVNQLMYQIYSLCGKLDDSSKVRKLEKESTLRRSLGHSWIEVRNKVHTFVTGDQSKPSSNLLHSWVQNITREVNIDDHHGGVFIEEEEKEEIGGIHSEKLAIAFALISSPSSPQSIRIVKNTRMCRNCHLTAKYLTWGEERIFKFREFMIYDSPPCPFTVSRFFTSQYPDRQKGHLLSAVLNRLLTPVLVTLICQIFAPSEMSTEDDKKPVSVGPWGGQGGTSWDDGVYCTIRQLVIAHGSGIDSVQIEYDTKGNSLWSRKHGGNGGSKTDKVKLDFPDEFLTSIHGYYGSLNQRGPIIVRSLTFHSNRKAYGPFGIEQGTSFSMNKGKIVGFRGRCGWYLDAIGVYSKPVLKLNPSKPIVNAQSLAATGPEKSGYSVIQGSVGESYDIVLAVRQRDGFVNPQPRELIRQNSSSSSSDDSSDVEAKSRVPFRTPMKVPPRLPEGVLTYGPWGGQGGTKFDDGTYTGIRQIVLSRNVGIVSLKVCYDREGQAVWGSKHGGTGGFKTEKIMFDYPSEILTHITGTFAPLMYMGPNVIRSLTFYTNKGKHGPYGDEQGPSFTNKMNEGKIVGFLGREGLFLDAVGVHVMEGKVPPPKPSYSQAIIQSERPIAEIDNSPWSNKLVLARRGPVEEVACGVVKEPSPCGPGPWGGDGGRAWDDGVYSGIKQIFITKSEAICSIQIEYDRNGQSVWSPRHGGHGGTTTHRVKLDYPHEVIICISGYYGSINDEEKFKVIRSLTFYTSRGKYGPFGEEVGTYFTSTTTQGKVVGFHGRCSSYLDAIGVHMQHWLGNQKASKMSLFKIFS</sequence>
<dbReference type="Pfam" id="PF01535">
    <property type="entry name" value="PPR"/>
    <property type="match status" value="5"/>
</dbReference>